<evidence type="ECO:0000313" key="2">
    <source>
        <dbReference type="EMBL" id="QPG75140.1"/>
    </source>
</evidence>
<dbReference type="GeneID" id="62195885"/>
<sequence length="347" mass="38488">MSNLPIPVFTSLGLFIVDEIHFDDGMSIHDILGGGGTFGIVGSRMILGKRMSQRCGWVVDVGNDCPPEMITTLKCWNTGAIFRYHEDRKCNHGWNKYGTNDFRQFKFTTPQIDITVKDLLNYKHLLQSKSFHFILSPQNCLDVLTKLEDNAESDTKPVIVWEPDPDDCTNEMLEHCLPVLKRIDVLSPNAAECASFLGLAEPVDHAGCEIVAQRFLPHMSKRSDSAVVLRCGAMGCLLLTRSLREWFPPYHQGSNSIVDPTGCGNTFVGAFATGMVLSGRELKIACICGTLASGASIEQHGVPGLTDGEPELWNGISMNTRAQRYLESHPELEIEYEEFIKKIAPPN</sequence>
<dbReference type="InterPro" id="IPR029056">
    <property type="entry name" value="Ribokinase-like"/>
</dbReference>
<dbReference type="OrthoDB" id="497927at2759"/>
<dbReference type="RefSeq" id="XP_038778705.1">
    <property type="nucleotide sequence ID" value="XM_038922777.1"/>
</dbReference>
<name>A0A875RPJ9_EENNA</name>
<evidence type="ECO:0000313" key="3">
    <source>
        <dbReference type="Proteomes" id="UP000662931"/>
    </source>
</evidence>
<feature type="domain" description="Carbohydrate kinase PfkB" evidence="1">
    <location>
        <begin position="107"/>
        <end position="302"/>
    </location>
</feature>
<dbReference type="AlphaFoldDB" id="A0A875RPJ9"/>
<dbReference type="Proteomes" id="UP000662931">
    <property type="component" value="Chromosome 2"/>
</dbReference>
<gene>
    <name evidence="2" type="ORF">FOA43_002484</name>
</gene>
<proteinExistence type="predicted"/>
<dbReference type="PANTHER" id="PTHR47098:SF2">
    <property type="entry name" value="PROTEIN MAK32"/>
    <property type="match status" value="1"/>
</dbReference>
<organism evidence="2 3">
    <name type="scientific">Eeniella nana</name>
    <name type="common">Yeast</name>
    <name type="synonym">Brettanomyces nanus</name>
    <dbReference type="NCBI Taxonomy" id="13502"/>
    <lineage>
        <taxon>Eukaryota</taxon>
        <taxon>Fungi</taxon>
        <taxon>Dikarya</taxon>
        <taxon>Ascomycota</taxon>
        <taxon>Saccharomycotina</taxon>
        <taxon>Pichiomycetes</taxon>
        <taxon>Pichiales</taxon>
        <taxon>Pichiaceae</taxon>
        <taxon>Brettanomyces</taxon>
    </lineage>
</organism>
<dbReference type="KEGG" id="bnn:FOA43_002484"/>
<reference evidence="2" key="1">
    <citation type="submission" date="2020-10" db="EMBL/GenBank/DDBJ databases">
        <authorList>
            <person name="Roach M.J.R."/>
        </authorList>
    </citation>
    <scope>NUCLEOTIDE SEQUENCE</scope>
    <source>
        <strain evidence="2">CBS 1945</strain>
    </source>
</reference>
<dbReference type="EMBL" id="CP064813">
    <property type="protein sequence ID" value="QPG75140.1"/>
    <property type="molecule type" value="Genomic_DNA"/>
</dbReference>
<protein>
    <recommendedName>
        <fullName evidence="1">Carbohydrate kinase PfkB domain-containing protein</fullName>
    </recommendedName>
</protein>
<dbReference type="Gene3D" id="3.40.1190.20">
    <property type="match status" value="1"/>
</dbReference>
<accession>A0A875RPJ9</accession>
<dbReference type="InterPro" id="IPR011611">
    <property type="entry name" value="PfkB_dom"/>
</dbReference>
<dbReference type="PANTHER" id="PTHR47098">
    <property type="entry name" value="PROTEIN MAK32"/>
    <property type="match status" value="1"/>
</dbReference>
<dbReference type="Pfam" id="PF00294">
    <property type="entry name" value="PfkB"/>
    <property type="match status" value="1"/>
</dbReference>
<dbReference type="SUPFAM" id="SSF53613">
    <property type="entry name" value="Ribokinase-like"/>
    <property type="match status" value="1"/>
</dbReference>
<keyword evidence="3" id="KW-1185">Reference proteome</keyword>
<evidence type="ECO:0000259" key="1">
    <source>
        <dbReference type="Pfam" id="PF00294"/>
    </source>
</evidence>